<dbReference type="AlphaFoldDB" id="A0A1B0ZTD9"/>
<name>A0A1B0ZTD9_9RHOB</name>
<keyword evidence="4 6" id="KW-1133">Transmembrane helix</keyword>
<evidence type="ECO:0000256" key="3">
    <source>
        <dbReference type="ARBA" id="ARBA00022692"/>
    </source>
</evidence>
<dbReference type="PANTHER" id="PTHR30086:SF20">
    <property type="entry name" value="ARGININE EXPORTER PROTEIN ARGO-RELATED"/>
    <property type="match status" value="1"/>
</dbReference>
<feature type="transmembrane region" description="Helical" evidence="6">
    <location>
        <begin position="6"/>
        <end position="29"/>
    </location>
</feature>
<feature type="transmembrane region" description="Helical" evidence="6">
    <location>
        <begin position="184"/>
        <end position="205"/>
    </location>
</feature>
<keyword evidence="2" id="KW-1003">Cell membrane</keyword>
<keyword evidence="3 6" id="KW-0812">Transmembrane</keyword>
<dbReference type="InterPro" id="IPR001123">
    <property type="entry name" value="LeuE-type"/>
</dbReference>
<dbReference type="GO" id="GO:0005886">
    <property type="term" value="C:plasma membrane"/>
    <property type="evidence" value="ECO:0007669"/>
    <property type="project" value="UniProtKB-SubCell"/>
</dbReference>
<evidence type="ECO:0000256" key="1">
    <source>
        <dbReference type="ARBA" id="ARBA00004651"/>
    </source>
</evidence>
<keyword evidence="5 6" id="KW-0472">Membrane</keyword>
<evidence type="ECO:0000256" key="5">
    <source>
        <dbReference type="ARBA" id="ARBA00023136"/>
    </source>
</evidence>
<feature type="transmembrane region" description="Helical" evidence="6">
    <location>
        <begin position="41"/>
        <end position="67"/>
    </location>
</feature>
<comment type="subcellular location">
    <subcellularLocation>
        <location evidence="1">Cell membrane</location>
        <topology evidence="1">Multi-pass membrane protein</topology>
    </subcellularLocation>
</comment>
<keyword evidence="8" id="KW-1185">Reference proteome</keyword>
<proteinExistence type="predicted"/>
<dbReference type="RefSeq" id="WP_065272203.1">
    <property type="nucleotide sequence ID" value="NZ_CP015124.1"/>
</dbReference>
<accession>A0A1B0ZTD9</accession>
<dbReference type="Pfam" id="PF01810">
    <property type="entry name" value="LysE"/>
    <property type="match status" value="1"/>
</dbReference>
<evidence type="ECO:0000256" key="4">
    <source>
        <dbReference type="ARBA" id="ARBA00022989"/>
    </source>
</evidence>
<protein>
    <submittedName>
        <fullName evidence="7">Amino acid transporter LysE</fullName>
    </submittedName>
</protein>
<evidence type="ECO:0000256" key="2">
    <source>
        <dbReference type="ARBA" id="ARBA00022475"/>
    </source>
</evidence>
<dbReference type="EMBL" id="CP015124">
    <property type="protein sequence ID" value="ANP37370.1"/>
    <property type="molecule type" value="Genomic_DNA"/>
</dbReference>
<dbReference type="Proteomes" id="UP000092565">
    <property type="component" value="Chromosome"/>
</dbReference>
<evidence type="ECO:0000313" key="7">
    <source>
        <dbReference type="EMBL" id="ANP37370.1"/>
    </source>
</evidence>
<reference evidence="7 8" key="1">
    <citation type="submission" date="2016-04" db="EMBL/GenBank/DDBJ databases">
        <authorList>
            <person name="Evans L.H."/>
            <person name="Alamgir A."/>
            <person name="Owens N."/>
            <person name="Weber N.D."/>
            <person name="Virtaneva K."/>
            <person name="Barbian K."/>
            <person name="Babar A."/>
            <person name="Rosenke K."/>
        </authorList>
    </citation>
    <scope>NUCLEOTIDE SEQUENCE [LARGE SCALE GENOMIC DNA]</scope>
    <source>
        <strain evidence="7 8">JL2886</strain>
    </source>
</reference>
<dbReference type="PATRIC" id="fig|60890.4.peg.2409"/>
<feature type="transmembrane region" description="Helical" evidence="6">
    <location>
        <begin position="105"/>
        <end position="130"/>
    </location>
</feature>
<feature type="transmembrane region" description="Helical" evidence="6">
    <location>
        <begin position="73"/>
        <end position="93"/>
    </location>
</feature>
<organism evidence="7 8">
    <name type="scientific">Phaeobacter gallaeciensis</name>
    <dbReference type="NCBI Taxonomy" id="60890"/>
    <lineage>
        <taxon>Bacteria</taxon>
        <taxon>Pseudomonadati</taxon>
        <taxon>Pseudomonadota</taxon>
        <taxon>Alphaproteobacteria</taxon>
        <taxon>Rhodobacterales</taxon>
        <taxon>Roseobacteraceae</taxon>
        <taxon>Phaeobacter</taxon>
    </lineage>
</organism>
<evidence type="ECO:0000313" key="8">
    <source>
        <dbReference type="Proteomes" id="UP000092565"/>
    </source>
</evidence>
<sequence length="206" mass="21872">MTLSIWDLVLYAGGLFVLFLTPGPVWLALLARAVSGGFHAAWPLALGVACGDILWPLVAVAGMSWLVSEFAGIMTVLRWVACLMFLFMGITLIRHAGARIQENSALLRPGTWAGFMAGIAVILGNPKAILFYMGLLPGFFDLSAVTKVDVAVIVTLSFLVPLMGNLILAALVHRLRALLSSPSALKKVNLVSGGLLICVGLIIPFS</sequence>
<dbReference type="GO" id="GO:0015171">
    <property type="term" value="F:amino acid transmembrane transporter activity"/>
    <property type="evidence" value="ECO:0007669"/>
    <property type="project" value="TreeGrafter"/>
</dbReference>
<gene>
    <name evidence="7" type="ORF">JL2886_02481</name>
</gene>
<feature type="transmembrane region" description="Helical" evidence="6">
    <location>
        <begin position="150"/>
        <end position="172"/>
    </location>
</feature>
<evidence type="ECO:0000256" key="6">
    <source>
        <dbReference type="SAM" id="Phobius"/>
    </source>
</evidence>
<dbReference type="PANTHER" id="PTHR30086">
    <property type="entry name" value="ARGININE EXPORTER PROTEIN ARGO"/>
    <property type="match status" value="1"/>
</dbReference>
<dbReference type="OrthoDB" id="9804822at2"/>